<evidence type="ECO:0000313" key="3">
    <source>
        <dbReference type="Proteomes" id="UP000837857"/>
    </source>
</evidence>
<organism evidence="2 3">
    <name type="scientific">Iphiclides podalirius</name>
    <name type="common">scarce swallowtail</name>
    <dbReference type="NCBI Taxonomy" id="110791"/>
    <lineage>
        <taxon>Eukaryota</taxon>
        <taxon>Metazoa</taxon>
        <taxon>Ecdysozoa</taxon>
        <taxon>Arthropoda</taxon>
        <taxon>Hexapoda</taxon>
        <taxon>Insecta</taxon>
        <taxon>Pterygota</taxon>
        <taxon>Neoptera</taxon>
        <taxon>Endopterygota</taxon>
        <taxon>Lepidoptera</taxon>
        <taxon>Glossata</taxon>
        <taxon>Ditrysia</taxon>
        <taxon>Papilionoidea</taxon>
        <taxon>Papilionidae</taxon>
        <taxon>Papilioninae</taxon>
        <taxon>Iphiclides</taxon>
    </lineage>
</organism>
<dbReference type="PROSITE" id="PS51257">
    <property type="entry name" value="PROKAR_LIPOPROTEIN"/>
    <property type="match status" value="1"/>
</dbReference>
<sequence length="80" mass="8837">MQLKPKALMILCVLTVACSQVEQSVLTQLYYPPIRRLGQLGAPRTTATVKTLPQPTQSTDESLKVLPAIPRYRKALADSK</sequence>
<dbReference type="EMBL" id="OW152826">
    <property type="protein sequence ID" value="CAH2041914.1"/>
    <property type="molecule type" value="Genomic_DNA"/>
</dbReference>
<feature type="signal peptide" evidence="1">
    <location>
        <begin position="1"/>
        <end position="19"/>
    </location>
</feature>
<evidence type="ECO:0000256" key="1">
    <source>
        <dbReference type="SAM" id="SignalP"/>
    </source>
</evidence>
<keyword evidence="1" id="KW-0732">Signal</keyword>
<feature type="chain" id="PRO_5046846079" description="Lipoprotein" evidence="1">
    <location>
        <begin position="20"/>
        <end position="80"/>
    </location>
</feature>
<keyword evidence="3" id="KW-1185">Reference proteome</keyword>
<name>A0ABN8HV84_9NEOP</name>
<reference evidence="2" key="1">
    <citation type="submission" date="2022-03" db="EMBL/GenBank/DDBJ databases">
        <authorList>
            <person name="Martin H S."/>
        </authorList>
    </citation>
    <scope>NUCLEOTIDE SEQUENCE</scope>
</reference>
<proteinExistence type="predicted"/>
<feature type="non-terminal residue" evidence="2">
    <location>
        <position position="80"/>
    </location>
</feature>
<gene>
    <name evidence="2" type="ORF">IPOD504_LOCUS3451</name>
</gene>
<evidence type="ECO:0000313" key="2">
    <source>
        <dbReference type="EMBL" id="CAH2041914.1"/>
    </source>
</evidence>
<protein>
    <recommendedName>
        <fullName evidence="4">Lipoprotein</fullName>
    </recommendedName>
</protein>
<dbReference type="Proteomes" id="UP000837857">
    <property type="component" value="Chromosome 14"/>
</dbReference>
<evidence type="ECO:0008006" key="4">
    <source>
        <dbReference type="Google" id="ProtNLM"/>
    </source>
</evidence>
<accession>A0ABN8HV84</accession>